<reference evidence="1" key="1">
    <citation type="submission" date="2021-01" db="EMBL/GenBank/DDBJ databases">
        <authorList>
            <person name="Corre E."/>
            <person name="Pelletier E."/>
            <person name="Niang G."/>
            <person name="Scheremetjew M."/>
            <person name="Finn R."/>
            <person name="Kale V."/>
            <person name="Holt S."/>
            <person name="Cochrane G."/>
            <person name="Meng A."/>
            <person name="Brown T."/>
            <person name="Cohen L."/>
        </authorList>
    </citation>
    <scope>NUCLEOTIDE SEQUENCE</scope>
    <source>
        <strain evidence="1">CCCM811</strain>
    </source>
</reference>
<dbReference type="EMBL" id="HBIV01002429">
    <property type="protein sequence ID" value="CAE0646149.1"/>
    <property type="molecule type" value="Transcribed_RNA"/>
</dbReference>
<organism evidence="1">
    <name type="scientific">Lotharella globosa</name>
    <dbReference type="NCBI Taxonomy" id="91324"/>
    <lineage>
        <taxon>Eukaryota</taxon>
        <taxon>Sar</taxon>
        <taxon>Rhizaria</taxon>
        <taxon>Cercozoa</taxon>
        <taxon>Chlorarachniophyceae</taxon>
        <taxon>Lotharella</taxon>
    </lineage>
</organism>
<protein>
    <submittedName>
        <fullName evidence="1">Uncharacterized protein</fullName>
    </submittedName>
</protein>
<accession>A0A7S3YAS4</accession>
<name>A0A7S3YAS4_9EUKA</name>
<sequence>MRCVERRFVELALVCTRQPNCMRVRRRSFGPVYSYTHSPQDDAIPSKKQNHQLMGSSRPSCPFDQDLNLNFQPGTRRNSWGIFVSLPSFYHREIDIPNSLLFPIYTQTFRCRKIAVLDVGASSFPSL</sequence>
<dbReference type="AlphaFoldDB" id="A0A7S3YAS4"/>
<proteinExistence type="predicted"/>
<gene>
    <name evidence="1" type="ORF">LGLO00237_LOCUS1667</name>
</gene>
<evidence type="ECO:0000313" key="1">
    <source>
        <dbReference type="EMBL" id="CAE0646149.1"/>
    </source>
</evidence>